<dbReference type="EMBL" id="LXQD01000142">
    <property type="protein sequence ID" value="RCJ36524.1"/>
    <property type="molecule type" value="Genomic_DNA"/>
</dbReference>
<feature type="domain" description="Putative restriction endonuclease" evidence="1">
    <location>
        <begin position="15"/>
        <end position="184"/>
    </location>
</feature>
<dbReference type="InterPro" id="IPR011335">
    <property type="entry name" value="Restrct_endonuc-II-like"/>
</dbReference>
<evidence type="ECO:0000313" key="2">
    <source>
        <dbReference type="EMBL" id="RCJ36524.1"/>
    </source>
</evidence>
<sequence length="190" mass="21680">MTNQAIEGARWTIHDLEVLPENEWTRYEIINGELSVTRTPHRRHQQVCVKIARQLDTWSEVSGLGETIVTPGVLFSEADSVIPDVVWVSRERLAQIEDEAGHLTSAPELVVEVLSPGKQNELRDKEAKLKLYSVQGVREYWIVDRLTKQVEVYRREKAQLVLVATLLGDDEMTSPLLPEFSCSIRCLFPE</sequence>
<protein>
    <recommendedName>
        <fullName evidence="1">Putative restriction endonuclease domain-containing protein</fullName>
    </recommendedName>
</protein>
<dbReference type="Proteomes" id="UP000252107">
    <property type="component" value="Unassembled WGS sequence"/>
</dbReference>
<dbReference type="SUPFAM" id="SSF52980">
    <property type="entry name" value="Restriction endonuclease-like"/>
    <property type="match status" value="1"/>
</dbReference>
<organism evidence="2 3">
    <name type="scientific">Nostoc minutum NIES-26</name>
    <dbReference type="NCBI Taxonomy" id="1844469"/>
    <lineage>
        <taxon>Bacteria</taxon>
        <taxon>Bacillati</taxon>
        <taxon>Cyanobacteriota</taxon>
        <taxon>Cyanophyceae</taxon>
        <taxon>Nostocales</taxon>
        <taxon>Nostocaceae</taxon>
        <taxon>Nostoc</taxon>
    </lineage>
</organism>
<accession>A0A367RLJ5</accession>
<dbReference type="Gene3D" id="3.90.1570.10">
    <property type="entry name" value="tt1808, chain A"/>
    <property type="match status" value="1"/>
</dbReference>
<evidence type="ECO:0000259" key="1">
    <source>
        <dbReference type="Pfam" id="PF05685"/>
    </source>
</evidence>
<dbReference type="CDD" id="cd06260">
    <property type="entry name" value="DUF820-like"/>
    <property type="match status" value="1"/>
</dbReference>
<evidence type="ECO:0000313" key="3">
    <source>
        <dbReference type="Proteomes" id="UP000252107"/>
    </source>
</evidence>
<dbReference type="PANTHER" id="PTHR34107:SF4">
    <property type="entry name" value="SLL1222 PROTEIN"/>
    <property type="match status" value="1"/>
</dbReference>
<reference evidence="2" key="1">
    <citation type="submission" date="2016-04" db="EMBL/GenBank/DDBJ databases">
        <authorList>
            <person name="Tabuchi Yagui T.R."/>
        </authorList>
    </citation>
    <scope>NUCLEOTIDE SEQUENCE [LARGE SCALE GENOMIC DNA]</scope>
    <source>
        <strain evidence="2">NIES-26</strain>
    </source>
</reference>
<proteinExistence type="predicted"/>
<dbReference type="InterPro" id="IPR008538">
    <property type="entry name" value="Uma2"/>
</dbReference>
<name>A0A367RLJ5_9NOSO</name>
<dbReference type="InterPro" id="IPR012296">
    <property type="entry name" value="Nuclease_put_TT1808"/>
</dbReference>
<gene>
    <name evidence="2" type="ORF">A6770_15660</name>
</gene>
<comment type="caution">
    <text evidence="2">The sequence shown here is derived from an EMBL/GenBank/DDBJ whole genome shotgun (WGS) entry which is preliminary data.</text>
</comment>
<dbReference type="AlphaFoldDB" id="A0A367RLJ5"/>
<dbReference type="Pfam" id="PF05685">
    <property type="entry name" value="Uma2"/>
    <property type="match status" value="1"/>
</dbReference>
<dbReference type="PANTHER" id="PTHR34107">
    <property type="entry name" value="SLL0198 PROTEIN-RELATED"/>
    <property type="match status" value="1"/>
</dbReference>
<keyword evidence="3" id="KW-1185">Reference proteome</keyword>